<gene>
    <name evidence="9" type="primary">harbi1_5</name>
    <name evidence="9" type="ORF">g.15861</name>
</gene>
<evidence type="ECO:0000256" key="5">
    <source>
        <dbReference type="ARBA" id="ARBA00022723"/>
    </source>
</evidence>
<keyword evidence="4" id="KW-0540">Nuclease</keyword>
<comment type="cofactor">
    <cofactor evidence="1">
        <name>a divalent metal cation</name>
        <dbReference type="ChEBI" id="CHEBI:60240"/>
    </cofactor>
</comment>
<proteinExistence type="inferred from homology"/>
<reference evidence="9" key="2">
    <citation type="journal article" date="2015" name="Gigascience">
        <title>Reconstructing a comprehensive transcriptome assembly of a white-pupal translocated strain of the pest fruit fly Bactrocera cucurbitae.</title>
        <authorList>
            <person name="Sim S.B."/>
            <person name="Calla B."/>
            <person name="Hall B."/>
            <person name="DeRego T."/>
            <person name="Geib S.M."/>
        </authorList>
    </citation>
    <scope>NUCLEOTIDE SEQUENCE</scope>
</reference>
<dbReference type="AlphaFoldDB" id="A0A0A1WS84"/>
<dbReference type="PANTHER" id="PTHR22930">
    <property type="match status" value="1"/>
</dbReference>
<evidence type="ECO:0000256" key="4">
    <source>
        <dbReference type="ARBA" id="ARBA00022722"/>
    </source>
</evidence>
<evidence type="ECO:0000256" key="6">
    <source>
        <dbReference type="ARBA" id="ARBA00022801"/>
    </source>
</evidence>
<dbReference type="PANTHER" id="PTHR22930:SF85">
    <property type="entry name" value="GH03217P-RELATED"/>
    <property type="match status" value="1"/>
</dbReference>
<reference evidence="9" key="1">
    <citation type="submission" date="2014-11" db="EMBL/GenBank/DDBJ databases">
        <authorList>
            <person name="Geib S."/>
        </authorList>
    </citation>
    <scope>NUCLEOTIDE SEQUENCE</scope>
</reference>
<sequence length="385" mass="44697">MDLDLATCLFTGLTTECLQDKHDNWEECRFTTTNKQRLFAKEVITFVRCKELRVLPNPFDISDEYFKNAFRLDKWLFQDFLLVLCLRTYYRPELDNNLMPFDLRVLTMLSYLAHGHLDILKPLDAFQGYRSSMLQRCVAEVCQTIVHFLAPDYVVFPSNNDETLSIKHDFNTQYGIPHVVGVMDCFHVRLSKVAAAREQQFQCRHGNLAINVQVVCDNKYRFLNVNPRAPGSASDIYVWKHSPIYGIMKNLFVTEPAWLIADRGYKLEDILINPHRNPTTHADFRFNSLISAMLDVLDTAVIMLTSRFRCLKTILPYNHQTAANIVTACVTLHNYLLSKNSVIDEHLMSVVPKRKSLPNAKCEDIWSTGYHNREYIKKYLNARNL</sequence>
<dbReference type="InterPro" id="IPR027806">
    <property type="entry name" value="HARBI1_dom"/>
</dbReference>
<protein>
    <submittedName>
        <fullName evidence="9">Putative nuclease HARBI1</fullName>
    </submittedName>
</protein>
<organism evidence="9">
    <name type="scientific">Zeugodacus cucurbitae</name>
    <name type="common">Melon fruit fly</name>
    <name type="synonym">Bactrocera cucurbitae</name>
    <dbReference type="NCBI Taxonomy" id="28588"/>
    <lineage>
        <taxon>Eukaryota</taxon>
        <taxon>Metazoa</taxon>
        <taxon>Ecdysozoa</taxon>
        <taxon>Arthropoda</taxon>
        <taxon>Hexapoda</taxon>
        <taxon>Insecta</taxon>
        <taxon>Pterygota</taxon>
        <taxon>Neoptera</taxon>
        <taxon>Endopterygota</taxon>
        <taxon>Diptera</taxon>
        <taxon>Brachycera</taxon>
        <taxon>Muscomorpha</taxon>
        <taxon>Tephritoidea</taxon>
        <taxon>Tephritidae</taxon>
        <taxon>Zeugodacus</taxon>
        <taxon>Zeugodacus</taxon>
    </lineage>
</organism>
<dbReference type="GO" id="GO:0016787">
    <property type="term" value="F:hydrolase activity"/>
    <property type="evidence" value="ECO:0007669"/>
    <property type="project" value="UniProtKB-KW"/>
</dbReference>
<feature type="domain" description="DDE Tnp4" evidence="8">
    <location>
        <begin position="183"/>
        <end position="334"/>
    </location>
</feature>
<dbReference type="GO" id="GO:0004518">
    <property type="term" value="F:nuclease activity"/>
    <property type="evidence" value="ECO:0007669"/>
    <property type="project" value="UniProtKB-KW"/>
</dbReference>
<dbReference type="GO" id="GO:0046872">
    <property type="term" value="F:metal ion binding"/>
    <property type="evidence" value="ECO:0007669"/>
    <property type="project" value="UniProtKB-KW"/>
</dbReference>
<comment type="similarity">
    <text evidence="3">Belongs to the HARBI1 family.</text>
</comment>
<evidence type="ECO:0000256" key="2">
    <source>
        <dbReference type="ARBA" id="ARBA00004123"/>
    </source>
</evidence>
<accession>A0A0A1WS84</accession>
<evidence type="ECO:0000256" key="1">
    <source>
        <dbReference type="ARBA" id="ARBA00001968"/>
    </source>
</evidence>
<keyword evidence="7" id="KW-0539">Nucleus</keyword>
<dbReference type="InterPro" id="IPR045249">
    <property type="entry name" value="HARBI1-like"/>
</dbReference>
<name>A0A0A1WS84_ZEUCU</name>
<keyword evidence="5" id="KW-0479">Metal-binding</keyword>
<dbReference type="GO" id="GO:0005634">
    <property type="term" value="C:nucleus"/>
    <property type="evidence" value="ECO:0007669"/>
    <property type="project" value="UniProtKB-SubCell"/>
</dbReference>
<comment type="subcellular location">
    <subcellularLocation>
        <location evidence="2">Nucleus</location>
    </subcellularLocation>
</comment>
<evidence type="ECO:0000256" key="3">
    <source>
        <dbReference type="ARBA" id="ARBA00006958"/>
    </source>
</evidence>
<keyword evidence="6" id="KW-0378">Hydrolase</keyword>
<dbReference type="Pfam" id="PF13359">
    <property type="entry name" value="DDE_Tnp_4"/>
    <property type="match status" value="1"/>
</dbReference>
<dbReference type="EMBL" id="GBXI01012585">
    <property type="protein sequence ID" value="JAD01707.1"/>
    <property type="molecule type" value="Transcribed_RNA"/>
</dbReference>
<evidence type="ECO:0000259" key="8">
    <source>
        <dbReference type="Pfam" id="PF13359"/>
    </source>
</evidence>
<evidence type="ECO:0000256" key="7">
    <source>
        <dbReference type="ARBA" id="ARBA00023242"/>
    </source>
</evidence>
<evidence type="ECO:0000313" key="9">
    <source>
        <dbReference type="EMBL" id="JAD01707.1"/>
    </source>
</evidence>